<feature type="region of interest" description="Disordered" evidence="1">
    <location>
        <begin position="265"/>
        <end position="333"/>
    </location>
</feature>
<keyword evidence="2" id="KW-1133">Transmembrane helix</keyword>
<organism evidence="3 4">
    <name type="scientific">Hyaloscypha variabilis (strain UAMH 11265 / GT02V1 / F)</name>
    <name type="common">Meliniomyces variabilis</name>
    <dbReference type="NCBI Taxonomy" id="1149755"/>
    <lineage>
        <taxon>Eukaryota</taxon>
        <taxon>Fungi</taxon>
        <taxon>Dikarya</taxon>
        <taxon>Ascomycota</taxon>
        <taxon>Pezizomycotina</taxon>
        <taxon>Leotiomycetes</taxon>
        <taxon>Helotiales</taxon>
        <taxon>Hyaloscyphaceae</taxon>
        <taxon>Hyaloscypha</taxon>
        <taxon>Hyaloscypha variabilis</taxon>
    </lineage>
</organism>
<feature type="compositionally biased region" description="Basic and acidic residues" evidence="1">
    <location>
        <begin position="426"/>
        <end position="439"/>
    </location>
</feature>
<feature type="compositionally biased region" description="Basic residues" evidence="1">
    <location>
        <begin position="484"/>
        <end position="497"/>
    </location>
</feature>
<feature type="compositionally biased region" description="Low complexity" evidence="1">
    <location>
        <begin position="555"/>
        <end position="566"/>
    </location>
</feature>
<feature type="compositionally biased region" description="Polar residues" evidence="1">
    <location>
        <begin position="505"/>
        <end position="517"/>
    </location>
</feature>
<name>A0A2J6RQ53_HYAVF</name>
<keyword evidence="2" id="KW-0472">Membrane</keyword>
<feature type="compositionally biased region" description="Basic and acidic residues" evidence="1">
    <location>
        <begin position="387"/>
        <end position="407"/>
    </location>
</feature>
<feature type="compositionally biased region" description="Polar residues" evidence="1">
    <location>
        <begin position="268"/>
        <end position="278"/>
    </location>
</feature>
<feature type="compositionally biased region" description="Basic and acidic residues" evidence="1">
    <location>
        <begin position="520"/>
        <end position="530"/>
    </location>
</feature>
<proteinExistence type="predicted"/>
<evidence type="ECO:0000313" key="3">
    <source>
        <dbReference type="EMBL" id="PMD40645.1"/>
    </source>
</evidence>
<feature type="compositionally biased region" description="Low complexity" evidence="1">
    <location>
        <begin position="180"/>
        <end position="197"/>
    </location>
</feature>
<feature type="compositionally biased region" description="Basic and acidic residues" evidence="1">
    <location>
        <begin position="296"/>
        <end position="313"/>
    </location>
</feature>
<keyword evidence="2" id="KW-0812">Transmembrane</keyword>
<keyword evidence="4" id="KW-1185">Reference proteome</keyword>
<dbReference type="AlphaFoldDB" id="A0A2J6RQ53"/>
<dbReference type="Proteomes" id="UP000235786">
    <property type="component" value="Unassembled WGS sequence"/>
</dbReference>
<gene>
    <name evidence="3" type="ORF">L207DRAFT_566051</name>
</gene>
<feature type="region of interest" description="Disordered" evidence="1">
    <location>
        <begin position="464"/>
        <end position="583"/>
    </location>
</feature>
<evidence type="ECO:0000313" key="4">
    <source>
        <dbReference type="Proteomes" id="UP000235786"/>
    </source>
</evidence>
<feature type="region of interest" description="Disordered" evidence="1">
    <location>
        <begin position="387"/>
        <end position="448"/>
    </location>
</feature>
<sequence>MAFQPIDITAITTYEGTRTTSFTTTITATSDQRTFTNILFPSQSVTLPSQCTTLPPLADPTGTYYPSSLPVLVITEAVAIVHNVNGTLITTGTFIQTPSPTPLPAAKLLMNPECSSWSCWAPSERIGTSIAIAFFIVGVIGLLWWGFWCKPRKRPSMRDLESGRAESRLSQAGSRRSSRPRSSTSLSYTSSGSSSIPSRPPQYQSYVRTRSRSRARALANQMRASQRDGSQKQHASRSHSHETKSRDFALPAAAGLAAAAALGVGASRNRSLSTTALPRSSFHNDDVPRGRPTSHRNRDGTGDRLTRISNADRRRARSHSPPQRGRSKNNSKYFGSSFGMSDKWMALLPFVLDVLYRWSEPKGGWDQVRSKGKGVERQVEDFGHKLFHSKARERSRSSHRLYQESPRRAQSVDTAYAQLRPPRQAPRAEERNRDIDMSRIPRSSMQEGQAKIMNYPDFNLSATAEAGRRRSPSSLHTPRIGRSERRRITRREARRKRDGTGYNGVVTSDTEASTAADQRQVFEEGDRERSGVSAPALGQSGERTFPFHLPSKIDPASNASAPPALAIKSQQAPDSGAEQGKAQ</sequence>
<protein>
    <submittedName>
        <fullName evidence="3">Uncharacterized protein</fullName>
    </submittedName>
</protein>
<evidence type="ECO:0000256" key="2">
    <source>
        <dbReference type="SAM" id="Phobius"/>
    </source>
</evidence>
<dbReference type="EMBL" id="KZ613945">
    <property type="protein sequence ID" value="PMD40645.1"/>
    <property type="molecule type" value="Genomic_DNA"/>
</dbReference>
<feature type="region of interest" description="Disordered" evidence="1">
    <location>
        <begin position="155"/>
        <end position="246"/>
    </location>
</feature>
<dbReference type="OrthoDB" id="10608531at2759"/>
<evidence type="ECO:0000256" key="1">
    <source>
        <dbReference type="SAM" id="MobiDB-lite"/>
    </source>
</evidence>
<feature type="compositionally biased region" description="Basic and acidic residues" evidence="1">
    <location>
        <begin position="156"/>
        <end position="167"/>
    </location>
</feature>
<reference evidence="3 4" key="1">
    <citation type="submission" date="2016-04" db="EMBL/GenBank/DDBJ databases">
        <title>A degradative enzymes factory behind the ericoid mycorrhizal symbiosis.</title>
        <authorList>
            <consortium name="DOE Joint Genome Institute"/>
            <person name="Martino E."/>
            <person name="Morin E."/>
            <person name="Grelet G."/>
            <person name="Kuo A."/>
            <person name="Kohler A."/>
            <person name="Daghino S."/>
            <person name="Barry K."/>
            <person name="Choi C."/>
            <person name="Cichocki N."/>
            <person name="Clum A."/>
            <person name="Copeland A."/>
            <person name="Hainaut M."/>
            <person name="Haridas S."/>
            <person name="Labutti K."/>
            <person name="Lindquist E."/>
            <person name="Lipzen A."/>
            <person name="Khouja H.-R."/>
            <person name="Murat C."/>
            <person name="Ohm R."/>
            <person name="Olson A."/>
            <person name="Spatafora J."/>
            <person name="Veneault-Fourrey C."/>
            <person name="Henrissat B."/>
            <person name="Grigoriev I."/>
            <person name="Martin F."/>
            <person name="Perotto S."/>
        </authorList>
    </citation>
    <scope>NUCLEOTIDE SEQUENCE [LARGE SCALE GENOMIC DNA]</scope>
    <source>
        <strain evidence="3 4">F</strain>
    </source>
</reference>
<accession>A0A2J6RQ53</accession>
<feature type="transmembrane region" description="Helical" evidence="2">
    <location>
        <begin position="126"/>
        <end position="148"/>
    </location>
</feature>